<accession>A0A1J6W113</accession>
<dbReference type="InterPro" id="IPR046350">
    <property type="entry name" value="Cystatin_sf"/>
</dbReference>
<dbReference type="SUPFAM" id="SSF54403">
    <property type="entry name" value="Cystatin/monellin"/>
    <property type="match status" value="2"/>
</dbReference>
<dbReference type="OrthoDB" id="2381181at2"/>
<dbReference type="Proteomes" id="UP000182062">
    <property type="component" value="Unassembled WGS sequence"/>
</dbReference>
<dbReference type="AlphaFoldDB" id="A0A1J6W113"/>
<evidence type="ECO:0000259" key="1">
    <source>
        <dbReference type="Pfam" id="PF17881"/>
    </source>
</evidence>
<dbReference type="RefSeq" id="WP_071618652.1">
    <property type="nucleotide sequence ID" value="NZ_MINN01000085.1"/>
</dbReference>
<dbReference type="Gene3D" id="3.10.450.40">
    <property type="match status" value="2"/>
</dbReference>
<reference evidence="2 3" key="1">
    <citation type="submission" date="2016-09" db="EMBL/GenBank/DDBJ databases">
        <title>Bacillus aquimaris SAMM genome sequence reveals colonization and biosurfactant production capacities.</title>
        <authorList>
            <person name="Waghmode S.R."/>
            <person name="Suryavanshi M.V."/>
        </authorList>
    </citation>
    <scope>NUCLEOTIDE SEQUENCE [LARGE SCALE GENOMIC DNA]</scope>
    <source>
        <strain evidence="2 3">SAMM</strain>
    </source>
</reference>
<gene>
    <name evidence="2" type="ORF">BHE18_09530</name>
</gene>
<dbReference type="EMBL" id="MINN01000085">
    <property type="protein sequence ID" value="OIU71266.1"/>
    <property type="molecule type" value="Genomic_DNA"/>
</dbReference>
<protein>
    <recommendedName>
        <fullName evidence="1">Cell wall elongation regulator TseB-like domain-containing protein</fullName>
    </recommendedName>
</protein>
<dbReference type="Pfam" id="PF17881">
    <property type="entry name" value="TseB"/>
    <property type="match status" value="1"/>
</dbReference>
<evidence type="ECO:0000313" key="2">
    <source>
        <dbReference type="EMBL" id="OIU71266.1"/>
    </source>
</evidence>
<sequence length="158" mass="18111">MKKWITIIITAAVILTGIASILLYHSARGPVEKEFDEASKRVLNETAMKEIEKKTIYHGAKSYTVVTGEDKNGEKSVAFVPEKKGEIIVRKWADGISKEQAINKLKDEKQPEEILSVRLGHESVGPVWEITYLDKQKNLNYFYLLFSNGEWWKKIENL</sequence>
<feature type="domain" description="Cell wall elongation regulator TseB-like" evidence="1">
    <location>
        <begin position="37"/>
        <end position="81"/>
    </location>
</feature>
<organism evidence="2 3">
    <name type="scientific">Rossellomorea aquimaris</name>
    <dbReference type="NCBI Taxonomy" id="189382"/>
    <lineage>
        <taxon>Bacteria</taxon>
        <taxon>Bacillati</taxon>
        <taxon>Bacillota</taxon>
        <taxon>Bacilli</taxon>
        <taxon>Bacillales</taxon>
        <taxon>Bacillaceae</taxon>
        <taxon>Rossellomorea</taxon>
    </lineage>
</organism>
<keyword evidence="3" id="KW-1185">Reference proteome</keyword>
<dbReference type="InterPro" id="IPR041401">
    <property type="entry name" value="TseB-like_dom"/>
</dbReference>
<comment type="caution">
    <text evidence="2">The sequence shown here is derived from an EMBL/GenBank/DDBJ whole genome shotgun (WGS) entry which is preliminary data.</text>
</comment>
<name>A0A1J6W113_9BACI</name>
<evidence type="ECO:0000313" key="3">
    <source>
        <dbReference type="Proteomes" id="UP000182062"/>
    </source>
</evidence>
<proteinExistence type="predicted"/>